<comment type="caution">
    <text evidence="2">The sequence shown here is derived from an EMBL/GenBank/DDBJ whole genome shotgun (WGS) entry which is preliminary data.</text>
</comment>
<name>A0ABW9G500_9GAMM</name>
<dbReference type="PANTHER" id="PTHR34815">
    <property type="entry name" value="LYSINE ACETYLTRANSFERASE"/>
    <property type="match status" value="1"/>
</dbReference>
<dbReference type="InterPro" id="IPR053013">
    <property type="entry name" value="LAT"/>
</dbReference>
<dbReference type="SUPFAM" id="SSF55729">
    <property type="entry name" value="Acyl-CoA N-acyltransferases (Nat)"/>
    <property type="match status" value="1"/>
</dbReference>
<sequence>MYLKEAKAHELDVIYTMGFDVWNDGLSFEEYLAGCRRSEKYQAGTWYALTENDQIVSSLIVYSGMFGLKDGCFGVGSVATLPSLRGKGYASHLVSLVKTELFANHNCKAIYLHSDIDHQFYSKLGFVRIDDSDCMFSSNGPSGFDGLMPAFF</sequence>
<gene>
    <name evidence="2" type="ORF">ABUE30_04545</name>
</gene>
<proteinExistence type="predicted"/>
<dbReference type="InterPro" id="IPR000182">
    <property type="entry name" value="GNAT_dom"/>
</dbReference>
<dbReference type="Proteomes" id="UP001629953">
    <property type="component" value="Unassembled WGS sequence"/>
</dbReference>
<organism evidence="2 3">
    <name type="scientific">Celerinatantimonas yamalensis</name>
    <dbReference type="NCBI Taxonomy" id="559956"/>
    <lineage>
        <taxon>Bacteria</taxon>
        <taxon>Pseudomonadati</taxon>
        <taxon>Pseudomonadota</taxon>
        <taxon>Gammaproteobacteria</taxon>
        <taxon>Celerinatantimonadaceae</taxon>
        <taxon>Celerinatantimonas</taxon>
    </lineage>
</organism>
<dbReference type="Pfam" id="PF00583">
    <property type="entry name" value="Acetyltransf_1"/>
    <property type="match status" value="1"/>
</dbReference>
<dbReference type="Gene3D" id="3.40.630.30">
    <property type="match status" value="1"/>
</dbReference>
<protein>
    <submittedName>
        <fullName evidence="2">GNAT family N-acetyltransferase</fullName>
    </submittedName>
</protein>
<evidence type="ECO:0000313" key="2">
    <source>
        <dbReference type="EMBL" id="MFM2484343.1"/>
    </source>
</evidence>
<dbReference type="PROSITE" id="PS51186">
    <property type="entry name" value="GNAT"/>
    <property type="match status" value="1"/>
</dbReference>
<evidence type="ECO:0000313" key="3">
    <source>
        <dbReference type="Proteomes" id="UP001629953"/>
    </source>
</evidence>
<evidence type="ECO:0000259" key="1">
    <source>
        <dbReference type="PROSITE" id="PS51186"/>
    </source>
</evidence>
<reference evidence="2 3" key="1">
    <citation type="journal article" date="2013" name="Int. J. Syst. Evol. Microbiol.">
        <title>Celerinatantimonas yamalensis sp. nov., a cold-adapted diazotrophic bacterium from a cold permafrost brine.</title>
        <authorList>
            <person name="Shcherbakova V."/>
            <person name="Chuvilskaya N."/>
            <person name="Rivkina E."/>
            <person name="Demidov N."/>
            <person name="Uchaeva V."/>
            <person name="Suetin S."/>
            <person name="Suzina N."/>
            <person name="Gilichinsky D."/>
        </authorList>
    </citation>
    <scope>NUCLEOTIDE SEQUENCE [LARGE SCALE GENOMIC DNA]</scope>
    <source>
        <strain evidence="2 3">C7</strain>
    </source>
</reference>
<keyword evidence="3" id="KW-1185">Reference proteome</keyword>
<dbReference type="CDD" id="cd04301">
    <property type="entry name" value="NAT_SF"/>
    <property type="match status" value="1"/>
</dbReference>
<accession>A0ABW9G500</accession>
<dbReference type="PANTHER" id="PTHR34815:SF2">
    <property type="entry name" value="N-ACETYLTRANSFERASE DOMAIN-CONTAINING PROTEIN"/>
    <property type="match status" value="1"/>
</dbReference>
<dbReference type="RefSeq" id="WP_408622486.1">
    <property type="nucleotide sequence ID" value="NZ_JBEQCT010000001.1"/>
</dbReference>
<dbReference type="InterPro" id="IPR016181">
    <property type="entry name" value="Acyl_CoA_acyltransferase"/>
</dbReference>
<feature type="domain" description="N-acetyltransferase" evidence="1">
    <location>
        <begin position="1"/>
        <end position="152"/>
    </location>
</feature>
<dbReference type="EMBL" id="JBEQCT010000001">
    <property type="protein sequence ID" value="MFM2484343.1"/>
    <property type="molecule type" value="Genomic_DNA"/>
</dbReference>